<dbReference type="AlphaFoldDB" id="A0A0E0BSC0"/>
<dbReference type="eggNOG" id="ENOG502QW2G">
    <property type="taxonomic scope" value="Eukaryota"/>
</dbReference>
<dbReference type="GO" id="GO:0001650">
    <property type="term" value="C:fibrillar center"/>
    <property type="evidence" value="ECO:0007669"/>
    <property type="project" value="TreeGrafter"/>
</dbReference>
<feature type="compositionally biased region" description="Low complexity" evidence="1">
    <location>
        <begin position="83"/>
        <end position="94"/>
    </location>
</feature>
<dbReference type="PANTHER" id="PTHR15319">
    <property type="entry name" value="TATA BOX-BINDING PROTEIN ASSOCIATED FACTOR RNA POLYMERASE I SUBUNIT C"/>
    <property type="match status" value="1"/>
</dbReference>
<feature type="compositionally biased region" description="Polar residues" evidence="1">
    <location>
        <begin position="73"/>
        <end position="82"/>
    </location>
</feature>
<reference evidence="2" key="1">
    <citation type="submission" date="2015-04" db="UniProtKB">
        <authorList>
            <consortium name="EnsemblPlants"/>
        </authorList>
    </citation>
    <scope>IDENTIFICATION</scope>
</reference>
<dbReference type="Gramene" id="OGLUM12G12420.1">
    <property type="protein sequence ID" value="OGLUM12G12420.1"/>
    <property type="gene ID" value="OGLUM12G12420"/>
</dbReference>
<dbReference type="GO" id="GO:0001164">
    <property type="term" value="F:RNA polymerase I core promoter sequence-specific DNA binding"/>
    <property type="evidence" value="ECO:0007669"/>
    <property type="project" value="TreeGrafter"/>
</dbReference>
<protein>
    <submittedName>
        <fullName evidence="2">Uncharacterized protein</fullName>
    </submittedName>
</protein>
<sequence>MLREGAAAATVACIGEGAATATAHVEGGRRRRSQWGRALPLSLAKGLAAIDRGTAQNLPIFLPRRRRRRFLPNSPQKTSRTHSPASLRSAARARPCPPAPPAMNLSDDWRFLFPVSSVFAPPSLATSSAAAASYGPLLFSPLPPHATLLALPSPFQPPHPSRRGLRHLLRHFVRSTSFLPFADLDPLSGALLTAPSPPFPAPSNLLAVLRAPSSSRSLVVFFPSGENAEQVSYVTLDPVADPTTPLSHSVQSDGFMHPRHRIQQLATTASWSSWPSRSRDSSIEGFLLAATLYSVNWFKVESRGSGSPALVPAAKQAFDAAVVHACWSKHLQSECVVLLENGQLCWFDLDTRRGGKMKVGFGSKDDLGDWLSCEYGAQPWTVIVASTAAILLVDMRFGDHGEYKVLARVGMEGLFETDPFVKTQCYLAFCKAPFDDFLISVVTERHLMVFDIRRPLIPVLAWQHGLDNPNHIAMFRLSELRPSKEHEWASNSGFAILVGSLWSTEFNLFFCGPKEQDATENAPLYAWDLPSRISLIGQHCSCSIGLMEEVFKGVVPGHGSASQLIRNYIIGYHVLPNTMLESSFTGFALIRLTSSGKLEMQRFRASGDLHDDAICDESQHKSVGSSSSISLDTHGENFSERYEFLKLHYLSKFLKGNLRSSLENHDSDVNKRSRHIVISEDVSVFAKDNSASCSQSVSDFLCNASVPMNIFEIACQSILSRLSSDILLVAFSKYKDMLASTNKKRIYEYLEVPACFPNSNKLRPYLLAKSSSISWNLTSKAKSGNSLVGPVLPIPVLLAMEDSNKGIDSPSREDSSSVSHRCREVIEAFVPEISIANTDNCNGWSASQEVKDDKPYFVYEPQTDRPTLDEAARKKDKQTQKLDDPSCLHAPTAPPMDENFMTFVCGRAGIPHSGPEQAASNLFDFSPVRMKFESPAIDIQPAEEKVYKCLKKQFLAWQNDFKPYQDFCNSYQIQKPPQ</sequence>
<dbReference type="EnsemblPlants" id="OGLUM12G12420.1">
    <property type="protein sequence ID" value="OGLUM12G12420.1"/>
    <property type="gene ID" value="OGLUM12G12420"/>
</dbReference>
<feature type="region of interest" description="Disordered" evidence="1">
    <location>
        <begin position="66"/>
        <end position="99"/>
    </location>
</feature>
<keyword evidence="3" id="KW-1185">Reference proteome</keyword>
<dbReference type="Proteomes" id="UP000026961">
    <property type="component" value="Chromosome 12"/>
</dbReference>
<dbReference type="STRING" id="40148.A0A0E0BSC0"/>
<evidence type="ECO:0000313" key="2">
    <source>
        <dbReference type="EnsemblPlants" id="OGLUM12G12420.1"/>
    </source>
</evidence>
<dbReference type="PANTHER" id="PTHR15319:SF1">
    <property type="entry name" value="TATA BOX-BINDING PROTEIN-ASSOCIATED FACTOR RNA POLYMERASE I SUBUNIT C"/>
    <property type="match status" value="1"/>
</dbReference>
<accession>A0A0E0BSC0</accession>
<proteinExistence type="predicted"/>
<evidence type="ECO:0000256" key="1">
    <source>
        <dbReference type="SAM" id="MobiDB-lite"/>
    </source>
</evidence>
<organism evidence="2">
    <name type="scientific">Oryza glumipatula</name>
    <dbReference type="NCBI Taxonomy" id="40148"/>
    <lineage>
        <taxon>Eukaryota</taxon>
        <taxon>Viridiplantae</taxon>
        <taxon>Streptophyta</taxon>
        <taxon>Embryophyta</taxon>
        <taxon>Tracheophyta</taxon>
        <taxon>Spermatophyta</taxon>
        <taxon>Magnoliopsida</taxon>
        <taxon>Liliopsida</taxon>
        <taxon>Poales</taxon>
        <taxon>Poaceae</taxon>
        <taxon>BOP clade</taxon>
        <taxon>Oryzoideae</taxon>
        <taxon>Oryzeae</taxon>
        <taxon>Oryzinae</taxon>
        <taxon>Oryza</taxon>
    </lineage>
</organism>
<reference evidence="2" key="2">
    <citation type="submission" date="2018-05" db="EMBL/GenBank/DDBJ databases">
        <title>OgluRS3 (Oryza glumaepatula Reference Sequence Version 3).</title>
        <authorList>
            <person name="Zhang J."/>
            <person name="Kudrna D."/>
            <person name="Lee S."/>
            <person name="Talag J."/>
            <person name="Welchert J."/>
            <person name="Wing R.A."/>
        </authorList>
    </citation>
    <scope>NUCLEOTIDE SEQUENCE [LARGE SCALE GENOMIC DNA]</scope>
</reference>
<feature type="region of interest" description="Disordered" evidence="1">
    <location>
        <begin position="861"/>
        <end position="888"/>
    </location>
</feature>
<feature type="compositionally biased region" description="Basic and acidic residues" evidence="1">
    <location>
        <begin position="862"/>
        <end position="886"/>
    </location>
</feature>
<name>A0A0E0BSC0_9ORYZ</name>
<dbReference type="HOGENOM" id="CLU_016033_0_0_1"/>
<dbReference type="InterPro" id="IPR038801">
    <property type="entry name" value="TAF1C"/>
</dbReference>
<evidence type="ECO:0000313" key="3">
    <source>
        <dbReference type="Proteomes" id="UP000026961"/>
    </source>
</evidence>